<gene>
    <name evidence="2" type="ORF">BKA21_000279</name>
    <name evidence="1" type="ORF">Col01nite_09560</name>
</gene>
<dbReference type="EMBL" id="JACCBK010000001">
    <property type="protein sequence ID" value="NYD84730.1"/>
    <property type="molecule type" value="Genomic_DNA"/>
</dbReference>
<proteinExistence type="predicted"/>
<accession>A0A7Y9FCI6</accession>
<evidence type="ECO:0000313" key="4">
    <source>
        <dbReference type="Proteomes" id="UP000618382"/>
    </source>
</evidence>
<reference evidence="2 3" key="1">
    <citation type="submission" date="2020-07" db="EMBL/GenBank/DDBJ databases">
        <title>Sequencing the genomes of 1000 actinobacteria strains.</title>
        <authorList>
            <person name="Klenk H.-P."/>
        </authorList>
    </citation>
    <scope>NUCLEOTIDE SEQUENCE [LARGE SCALE GENOMIC DNA]</scope>
    <source>
        <strain evidence="2 3">DSM 24482</strain>
    </source>
</reference>
<dbReference type="AlphaFoldDB" id="A0A7Y9FCI6"/>
<organism evidence="2 3">
    <name type="scientific">Cellulomonas oligotrophica</name>
    <dbReference type="NCBI Taxonomy" id="931536"/>
    <lineage>
        <taxon>Bacteria</taxon>
        <taxon>Bacillati</taxon>
        <taxon>Actinomycetota</taxon>
        <taxon>Actinomycetes</taxon>
        <taxon>Micrococcales</taxon>
        <taxon>Cellulomonadaceae</taxon>
        <taxon>Cellulomonas</taxon>
    </lineage>
</organism>
<name>A0A7Y9FCI6_9CELL</name>
<evidence type="ECO:0000313" key="1">
    <source>
        <dbReference type="EMBL" id="GIG31797.1"/>
    </source>
</evidence>
<dbReference type="Proteomes" id="UP000618382">
    <property type="component" value="Unassembled WGS sequence"/>
</dbReference>
<sequence>MRIAALTPGTLVTAEGIGVPGAASVVLVPVVHWTPDLVSGAPLPPDLGFVVPLVTSGAGDMIGSRTAVTGAWTGSAIEVHRTTPVPTAPAPARTVTTAALVARPPGVPGPPGDLERALFDDGTITDRCGYHDGTLHVVADDVDLATRLLAPLHGDRLRVERAAFSHSARQAARAAMRTALSLDVVCAWGSAPHDDARPTETVHFLEVGWITEELAAALAPVVDGLIRVRTHVAADRLVRRAGLTWQ</sequence>
<evidence type="ECO:0000313" key="3">
    <source>
        <dbReference type="Proteomes" id="UP000577956"/>
    </source>
</evidence>
<keyword evidence="4" id="KW-1185">Reference proteome</keyword>
<dbReference type="Proteomes" id="UP000577956">
    <property type="component" value="Unassembled WGS sequence"/>
</dbReference>
<comment type="caution">
    <text evidence="2">The sequence shown here is derived from an EMBL/GenBank/DDBJ whole genome shotgun (WGS) entry which is preliminary data.</text>
</comment>
<dbReference type="EMBL" id="BONN01000002">
    <property type="protein sequence ID" value="GIG31797.1"/>
    <property type="molecule type" value="Genomic_DNA"/>
</dbReference>
<protein>
    <submittedName>
        <fullName evidence="2">Uncharacterized protein</fullName>
    </submittedName>
</protein>
<reference evidence="1 4" key="2">
    <citation type="submission" date="2021-01" db="EMBL/GenBank/DDBJ databases">
        <title>Whole genome shotgun sequence of Cellulomonas oligotrophica NBRC 109435.</title>
        <authorList>
            <person name="Komaki H."/>
            <person name="Tamura T."/>
        </authorList>
    </citation>
    <scope>NUCLEOTIDE SEQUENCE [LARGE SCALE GENOMIC DNA]</scope>
    <source>
        <strain evidence="1 4">NBRC 109435</strain>
    </source>
</reference>
<dbReference type="RefSeq" id="WP_140458961.1">
    <property type="nucleotide sequence ID" value="NZ_BAABFI010000003.1"/>
</dbReference>
<evidence type="ECO:0000313" key="2">
    <source>
        <dbReference type="EMBL" id="NYD84730.1"/>
    </source>
</evidence>